<evidence type="ECO:0000313" key="4">
    <source>
        <dbReference type="Proteomes" id="UP000718281"/>
    </source>
</evidence>
<evidence type="ECO:0000256" key="2">
    <source>
        <dbReference type="HAMAP-Rule" id="MF_01482"/>
    </source>
</evidence>
<keyword evidence="2" id="KW-0378">Hydrolase</keyword>
<dbReference type="GO" id="GO:0010127">
    <property type="term" value="P:mycothiol-dependent detoxification"/>
    <property type="evidence" value="ECO:0007669"/>
    <property type="project" value="UniProtKB-UniRule"/>
</dbReference>
<dbReference type="PANTHER" id="PTHR12993">
    <property type="entry name" value="N-ACETYLGLUCOSAMINYL-PHOSPHATIDYLINOSITOL DE-N-ACETYLASE-RELATED"/>
    <property type="match status" value="1"/>
</dbReference>
<feature type="binding site" evidence="2">
    <location>
        <position position="159"/>
    </location>
    <ligand>
        <name>Zn(2+)</name>
        <dbReference type="ChEBI" id="CHEBI:29105"/>
    </ligand>
</feature>
<keyword evidence="2" id="KW-0479">Metal-binding</keyword>
<dbReference type="AlphaFoldDB" id="A0A934X6M6"/>
<dbReference type="SUPFAM" id="SSF102588">
    <property type="entry name" value="LmbE-like"/>
    <property type="match status" value="1"/>
</dbReference>
<name>A0A934X6M6_9MICO</name>
<dbReference type="EC" id="3.5.1.115" evidence="2"/>
<sequence length="325" mass="35440">MPPTPESAPAPDTGQRRDGFRLLAVHAHPDDESSKGAAASAMYVADGARVCVVSCTGGERGDVLNEALKDDPHIQRDIAQVRRDEMAAAAAALGVEHVWLGFVDSGLPEGDPLPPLPEGCFALEPISVTTEALVRVIREFRPHVVTTYDEHGGYPHPDHIMTHTVSMSAFAAAGDPAAYPHAGQPWQPLKLYYNQTHSGGRIRAFHEALLAEGLDSPYGEWVEHIERRGQRHVTTRVPCAEFFAARDRALLAHATQVDPEGSWFKMPRDLERSVWPTEDFEAALSYVPIIEVEDDLFAGLPSVAEADDMATRQGLTLVFDGRVAV</sequence>
<dbReference type="Pfam" id="PF02585">
    <property type="entry name" value="PIG-L"/>
    <property type="match status" value="1"/>
</dbReference>
<comment type="subunit">
    <text evidence="2">Monomer.</text>
</comment>
<gene>
    <name evidence="2 3" type="primary">mca</name>
    <name evidence="3" type="ORF">IPF40_08545</name>
</gene>
<comment type="function">
    <text evidence="2">A mycothiol (MSH, N-acetylcysteinyl-glucosaminyl-inositol) S-conjugate amidase, it recycles conjugated MSH to the N-acetyl cysteine conjugate (AcCys S-conjugate, a mercapturic acid) and the MSH precursor. Involved in MSH-dependent detoxification of a number of alkylating agents and antibiotics.</text>
</comment>
<dbReference type="GO" id="GO:0008270">
    <property type="term" value="F:zinc ion binding"/>
    <property type="evidence" value="ECO:0007669"/>
    <property type="project" value="UniProtKB-UniRule"/>
</dbReference>
<comment type="similarity">
    <text evidence="2">Belongs to the MshB deacetylase family. Mca subfamily.</text>
</comment>
<dbReference type="InterPro" id="IPR003737">
    <property type="entry name" value="GlcNAc_PI_deacetylase-related"/>
</dbReference>
<feature type="binding site" evidence="2">
    <location>
        <position position="31"/>
    </location>
    <ligand>
        <name>Zn(2+)</name>
        <dbReference type="ChEBI" id="CHEBI:29105"/>
    </ligand>
</feature>
<dbReference type="PANTHER" id="PTHR12993:SF11">
    <property type="entry name" value="N-ACETYLGLUCOSAMINYL-PHOSPHATIDYLINOSITOL DE-N-ACETYLASE"/>
    <property type="match status" value="1"/>
</dbReference>
<evidence type="ECO:0000313" key="3">
    <source>
        <dbReference type="EMBL" id="MBK6301089.1"/>
    </source>
</evidence>
<dbReference type="EMBL" id="JADIXZ010000004">
    <property type="protein sequence ID" value="MBK6301089.1"/>
    <property type="molecule type" value="Genomic_DNA"/>
</dbReference>
<dbReference type="InterPro" id="IPR024078">
    <property type="entry name" value="LmbE-like_dom_sf"/>
</dbReference>
<comment type="caution">
    <text evidence="3">The sequence shown here is derived from an EMBL/GenBank/DDBJ whole genome shotgun (WGS) entry which is preliminary data.</text>
</comment>
<dbReference type="GO" id="GO:0010126">
    <property type="term" value="P:mycothiol metabolic process"/>
    <property type="evidence" value="ECO:0007669"/>
    <property type="project" value="UniProtKB-UniRule"/>
</dbReference>
<proteinExistence type="inferred from homology"/>
<evidence type="ECO:0000256" key="1">
    <source>
        <dbReference type="ARBA" id="ARBA00022833"/>
    </source>
</evidence>
<comment type="cofactor">
    <cofactor evidence="2">
        <name>Zn(2+)</name>
        <dbReference type="ChEBI" id="CHEBI:29105"/>
    </cofactor>
    <text evidence="2">Binds 1 zinc ion per subunit.</text>
</comment>
<feature type="binding site" evidence="2">
    <location>
        <position position="28"/>
    </location>
    <ligand>
        <name>Zn(2+)</name>
        <dbReference type="ChEBI" id="CHEBI:29105"/>
    </ligand>
</feature>
<organism evidence="3 4">
    <name type="scientific">Candidatus Phosphoribacter hodrii</name>
    <dbReference type="NCBI Taxonomy" id="2953743"/>
    <lineage>
        <taxon>Bacteria</taxon>
        <taxon>Bacillati</taxon>
        <taxon>Actinomycetota</taxon>
        <taxon>Actinomycetes</taxon>
        <taxon>Micrococcales</taxon>
        <taxon>Dermatophilaceae</taxon>
        <taxon>Candidatus Phosphoribacter</taxon>
    </lineage>
</organism>
<dbReference type="InterPro" id="IPR017811">
    <property type="entry name" value="Mca"/>
</dbReference>
<protein>
    <recommendedName>
        <fullName evidence="2">Mycothiol S-conjugate amidase</fullName>
        <ecNumber evidence="2">3.5.1.115</ecNumber>
    </recommendedName>
</protein>
<dbReference type="HAMAP" id="MF_01482">
    <property type="entry name" value="Mca"/>
    <property type="match status" value="1"/>
</dbReference>
<accession>A0A934X6M6</accession>
<dbReference type="Proteomes" id="UP000718281">
    <property type="component" value="Unassembled WGS sequence"/>
</dbReference>
<dbReference type="Gene3D" id="3.40.50.10320">
    <property type="entry name" value="LmbE-like"/>
    <property type="match status" value="1"/>
</dbReference>
<dbReference type="NCBIfam" id="TIGR03446">
    <property type="entry name" value="mycothiol_Mca"/>
    <property type="match status" value="1"/>
</dbReference>
<comment type="catalytic activity">
    <reaction evidence="2">
        <text>mycothiol S-conjugate + H2O = an N-acetyl-L-cysteine-S-conjugate + 1D-myo-inositol 2-amino-2-deoxy-alpha-D-glucopyranoside</text>
        <dbReference type="Rhea" id="RHEA:36543"/>
        <dbReference type="ChEBI" id="CHEBI:15377"/>
        <dbReference type="ChEBI" id="CHEBI:58718"/>
        <dbReference type="ChEBI" id="CHEBI:58886"/>
        <dbReference type="ChEBI" id="CHEBI:59633"/>
        <dbReference type="EC" id="3.5.1.115"/>
    </reaction>
</comment>
<reference evidence="3 4" key="1">
    <citation type="submission" date="2020-10" db="EMBL/GenBank/DDBJ databases">
        <title>Connecting structure to function with the recovery of over 1000 high-quality activated sludge metagenome-assembled genomes encoding full-length rRNA genes using long-read sequencing.</title>
        <authorList>
            <person name="Singleton C.M."/>
            <person name="Petriglieri F."/>
            <person name="Kristensen J.M."/>
            <person name="Kirkegaard R.H."/>
            <person name="Michaelsen T.Y."/>
            <person name="Andersen M.H."/>
            <person name="Karst S.M."/>
            <person name="Dueholm M.S."/>
            <person name="Nielsen P.H."/>
            <person name="Albertsen M."/>
        </authorList>
    </citation>
    <scope>NUCLEOTIDE SEQUENCE [LARGE SCALE GENOMIC DNA]</scope>
    <source>
        <strain evidence="3">AalE_18-Q3-R2-46_BAT3C.188</strain>
    </source>
</reference>
<dbReference type="GO" id="GO:0016811">
    <property type="term" value="F:hydrolase activity, acting on carbon-nitrogen (but not peptide) bonds, in linear amides"/>
    <property type="evidence" value="ECO:0007669"/>
    <property type="project" value="TreeGrafter"/>
</dbReference>
<keyword evidence="1 2" id="KW-0862">Zinc</keyword>